<reference evidence="12 13" key="1">
    <citation type="submission" date="2016-10" db="EMBL/GenBank/DDBJ databases">
        <title>Paenibacillus species isolates.</title>
        <authorList>
            <person name="Beno S.M."/>
        </authorList>
    </citation>
    <scope>NUCLEOTIDE SEQUENCE [LARGE SCALE GENOMIC DNA]</scope>
    <source>
        <strain evidence="12 13">FSL H7-0604</strain>
    </source>
</reference>
<evidence type="ECO:0000256" key="8">
    <source>
        <dbReference type="ARBA" id="ARBA00022840"/>
    </source>
</evidence>
<keyword evidence="2" id="KW-1003">Cell membrane</keyword>
<keyword evidence="8" id="KW-0067">ATP-binding</keyword>
<keyword evidence="3" id="KW-0597">Phosphoprotein</keyword>
<dbReference type="CDD" id="cd06225">
    <property type="entry name" value="HAMP"/>
    <property type="match status" value="1"/>
</dbReference>
<dbReference type="PANTHER" id="PTHR34220">
    <property type="entry name" value="SENSOR HISTIDINE KINASE YPDA"/>
    <property type="match status" value="1"/>
</dbReference>
<proteinExistence type="predicted"/>
<evidence type="ECO:0000313" key="12">
    <source>
        <dbReference type="EMBL" id="OMD32463.1"/>
    </source>
</evidence>
<dbReference type="Pfam" id="PF00672">
    <property type="entry name" value="HAMP"/>
    <property type="match status" value="1"/>
</dbReference>
<keyword evidence="9" id="KW-1133">Transmembrane helix</keyword>
<evidence type="ECO:0000256" key="10">
    <source>
        <dbReference type="ARBA" id="ARBA00023012"/>
    </source>
</evidence>
<dbReference type="InterPro" id="IPR003594">
    <property type="entry name" value="HATPase_dom"/>
</dbReference>
<dbReference type="InterPro" id="IPR003660">
    <property type="entry name" value="HAMP_dom"/>
</dbReference>
<gene>
    <name evidence="12" type="ORF">BJP51_15240</name>
</gene>
<dbReference type="GO" id="GO:0005524">
    <property type="term" value="F:ATP binding"/>
    <property type="evidence" value="ECO:0007669"/>
    <property type="project" value="UniProtKB-KW"/>
</dbReference>
<keyword evidence="5" id="KW-0812">Transmembrane</keyword>
<dbReference type="InterPro" id="IPR050640">
    <property type="entry name" value="Bact_2-comp_sensor_kinase"/>
</dbReference>
<dbReference type="GO" id="GO:0000155">
    <property type="term" value="F:phosphorelay sensor kinase activity"/>
    <property type="evidence" value="ECO:0007669"/>
    <property type="project" value="InterPro"/>
</dbReference>
<accession>A0A1R0XBL1</accession>
<evidence type="ECO:0000256" key="3">
    <source>
        <dbReference type="ARBA" id="ARBA00022553"/>
    </source>
</evidence>
<dbReference type="Proteomes" id="UP000187465">
    <property type="component" value="Unassembled WGS sequence"/>
</dbReference>
<dbReference type="Gene3D" id="3.30.450.20">
    <property type="entry name" value="PAS domain"/>
    <property type="match status" value="2"/>
</dbReference>
<dbReference type="InterPro" id="IPR036890">
    <property type="entry name" value="HATPase_C_sf"/>
</dbReference>
<evidence type="ECO:0000256" key="1">
    <source>
        <dbReference type="ARBA" id="ARBA00004651"/>
    </source>
</evidence>
<evidence type="ECO:0000256" key="9">
    <source>
        <dbReference type="ARBA" id="ARBA00022989"/>
    </source>
</evidence>
<dbReference type="SUPFAM" id="SSF55874">
    <property type="entry name" value="ATPase domain of HSP90 chaperone/DNA topoisomerase II/histidine kinase"/>
    <property type="match status" value="1"/>
</dbReference>
<keyword evidence="4" id="KW-0808">Transferase</keyword>
<keyword evidence="6" id="KW-0547">Nucleotide-binding</keyword>
<evidence type="ECO:0000256" key="7">
    <source>
        <dbReference type="ARBA" id="ARBA00022777"/>
    </source>
</evidence>
<comment type="caution">
    <text evidence="12">The sequence shown here is derived from an EMBL/GenBank/DDBJ whole genome shotgun (WGS) entry which is preliminary data.</text>
</comment>
<evidence type="ECO:0000256" key="4">
    <source>
        <dbReference type="ARBA" id="ARBA00022679"/>
    </source>
</evidence>
<protein>
    <submittedName>
        <fullName evidence="12">Uncharacterized protein</fullName>
    </submittedName>
</protein>
<keyword evidence="11" id="KW-0472">Membrane</keyword>
<evidence type="ECO:0000256" key="6">
    <source>
        <dbReference type="ARBA" id="ARBA00022741"/>
    </source>
</evidence>
<evidence type="ECO:0000256" key="5">
    <source>
        <dbReference type="ARBA" id="ARBA00022692"/>
    </source>
</evidence>
<organism evidence="12 13">
    <name type="scientific">Paenibacillus odorifer</name>
    <dbReference type="NCBI Taxonomy" id="189426"/>
    <lineage>
        <taxon>Bacteria</taxon>
        <taxon>Bacillati</taxon>
        <taxon>Bacillota</taxon>
        <taxon>Bacilli</taxon>
        <taxon>Bacillales</taxon>
        <taxon>Paenibacillaceae</taxon>
        <taxon>Paenibacillus</taxon>
    </lineage>
</organism>
<dbReference type="PANTHER" id="PTHR34220:SF11">
    <property type="entry name" value="SENSOR PROTEIN KINASE HPTS"/>
    <property type="match status" value="1"/>
</dbReference>
<dbReference type="Gene3D" id="3.30.565.10">
    <property type="entry name" value="Histidine kinase-like ATPase, C-terminal domain"/>
    <property type="match status" value="1"/>
</dbReference>
<keyword evidence="7" id="KW-0418">Kinase</keyword>
<dbReference type="SUPFAM" id="SSF158472">
    <property type="entry name" value="HAMP domain-like"/>
    <property type="match status" value="1"/>
</dbReference>
<evidence type="ECO:0000256" key="2">
    <source>
        <dbReference type="ARBA" id="ARBA00022475"/>
    </source>
</evidence>
<dbReference type="AlphaFoldDB" id="A0A1R0XBL1"/>
<dbReference type="GO" id="GO:0005886">
    <property type="term" value="C:plasma membrane"/>
    <property type="evidence" value="ECO:0007669"/>
    <property type="project" value="UniProtKB-SubCell"/>
</dbReference>
<dbReference type="Pfam" id="PF06580">
    <property type="entry name" value="His_kinase"/>
    <property type="match status" value="1"/>
</dbReference>
<name>A0A1R0XBL1_9BACL</name>
<dbReference type="RefSeq" id="WP_036683043.1">
    <property type="nucleotide sequence ID" value="NZ_JARLKA010000027.1"/>
</dbReference>
<dbReference type="Pfam" id="PF02518">
    <property type="entry name" value="HATPase_c"/>
    <property type="match status" value="1"/>
</dbReference>
<dbReference type="SMART" id="SM00304">
    <property type="entry name" value="HAMP"/>
    <property type="match status" value="1"/>
</dbReference>
<evidence type="ECO:0000256" key="11">
    <source>
        <dbReference type="ARBA" id="ARBA00023136"/>
    </source>
</evidence>
<sequence length="579" mass="65642">MRKVKIQNRLTVIFLIVSVIPIIFIGFYSYTIYSKSINNKLSKSTFQALTLLNRTMLSELNNYQYLAGSVSTNSIIQERLSAAPNEPAPSNAAINHAMDNLYRTIYPGYVQNVRVIDAKNQPIYELGYDGIPNPKYEEIMKQVELNAPYDSLNYVKSYRAYNTIVLGRKIFDQDDIGVPLGHVFVFIGGELFSKVILSSVDLGTGSSLLIMNREGKVMSSNQKDTPLGEPYYKDELFKQIKTQEAKKNHSFQGMVNGKMQQISYINNNQLGWYMISTVPFSYINSETSKITTGLLIVVSIIVVVCILIIIVLYKSILKPIKQIIVFCNQIFYGDLSSRIEDHSNDEMGVLANRINSMVSRMEQLMKDQKKDLKRRRSLELQMLQSQINPHFLFNTLNSLRWLAMINQVPVLSDGISSLAELLRSTIIDQDEQITIKQELNNLDHYFAIQKIRYADRFDIEYDLDESLLQSMIPKLILQPIAENAILHGVTDIGGKVLIQIKVYAKNEYTLIIEIIDNGKGFDTTKSEKADNLSGIGISNVADRIKLQYGESYGLFITSSMGHGTCCRLIIPIQTYELKG</sequence>
<comment type="subcellular location">
    <subcellularLocation>
        <location evidence="1">Cell membrane</location>
        <topology evidence="1">Multi-pass membrane protein</topology>
    </subcellularLocation>
</comment>
<keyword evidence="10" id="KW-0902">Two-component regulatory system</keyword>
<dbReference type="EMBL" id="MKQP01000017">
    <property type="protein sequence ID" value="OMD32463.1"/>
    <property type="molecule type" value="Genomic_DNA"/>
</dbReference>
<dbReference type="InterPro" id="IPR010559">
    <property type="entry name" value="Sig_transdc_His_kin_internal"/>
</dbReference>
<evidence type="ECO:0000313" key="13">
    <source>
        <dbReference type="Proteomes" id="UP000187465"/>
    </source>
</evidence>
<dbReference type="Gene3D" id="6.10.340.10">
    <property type="match status" value="1"/>
</dbReference>
<dbReference type="PROSITE" id="PS50885">
    <property type="entry name" value="HAMP"/>
    <property type="match status" value="1"/>
</dbReference>